<comment type="caution">
    <text evidence="2">The sequence shown here is derived from an EMBL/GenBank/DDBJ whole genome shotgun (WGS) entry which is preliminary data.</text>
</comment>
<name>A0A9P8PK22_WICPI</name>
<dbReference type="Pfam" id="PF10259">
    <property type="entry name" value="Rogdi_lz"/>
    <property type="match status" value="1"/>
</dbReference>
<evidence type="ECO:0000256" key="1">
    <source>
        <dbReference type="SAM" id="MobiDB-lite"/>
    </source>
</evidence>
<dbReference type="InterPro" id="IPR028241">
    <property type="entry name" value="RAVE2/Rogdi"/>
</dbReference>
<sequence length="364" mass="41617">MLASQIIKPTAHIEDPIAHIKAQKHLTQQWYINSLLEPQLDVIKETILSCIDVIREPRVISLEPEAREPKNELTTEPSSVSTASSIKDHSQNHNNGDDNKDKKKNNINMKVMREGLHIVELSGKVFFKSIGRWVQIRLKPDMKLGLDQMDSLIGYLTQAIGRLKDIECDCKEGSKKHGVKDLEAKFQQLRKVVDKCILSFHEAPRELLFPLNADLWSLDEICQTDLKRVSLDDIMSMELFFQNGVFCVSLVNFEKVKEAPWCGYNPTTNMSYVDELREKVKDNVMSINDIKQSDKKTLSHLLGFSKFTHMDYLQRAMTYKKQVVIEVEETVAAFQDSVLLLTAAKLRSVQAMLEKVCNNLQALQ</sequence>
<organism evidence="2 3">
    <name type="scientific">Wickerhamomyces pijperi</name>
    <name type="common">Yeast</name>
    <name type="synonym">Pichia pijperi</name>
    <dbReference type="NCBI Taxonomy" id="599730"/>
    <lineage>
        <taxon>Eukaryota</taxon>
        <taxon>Fungi</taxon>
        <taxon>Dikarya</taxon>
        <taxon>Ascomycota</taxon>
        <taxon>Saccharomycotina</taxon>
        <taxon>Saccharomycetes</taxon>
        <taxon>Phaffomycetales</taxon>
        <taxon>Wickerhamomycetaceae</taxon>
        <taxon>Wickerhamomyces</taxon>
    </lineage>
</organism>
<feature type="compositionally biased region" description="Polar residues" evidence="1">
    <location>
        <begin position="74"/>
        <end position="85"/>
    </location>
</feature>
<evidence type="ECO:0000313" key="3">
    <source>
        <dbReference type="Proteomes" id="UP000774326"/>
    </source>
</evidence>
<gene>
    <name evidence="2" type="ORF">WICPIJ_009715</name>
</gene>
<reference evidence="2" key="2">
    <citation type="submission" date="2021-01" db="EMBL/GenBank/DDBJ databases">
        <authorList>
            <person name="Schikora-Tamarit M.A."/>
        </authorList>
    </citation>
    <scope>NUCLEOTIDE SEQUENCE</scope>
    <source>
        <strain evidence="2">CBS2887</strain>
    </source>
</reference>
<proteinExistence type="predicted"/>
<feature type="compositionally biased region" description="Basic and acidic residues" evidence="1">
    <location>
        <begin position="86"/>
        <end position="101"/>
    </location>
</feature>
<dbReference type="Proteomes" id="UP000774326">
    <property type="component" value="Unassembled WGS sequence"/>
</dbReference>
<keyword evidence="3" id="KW-1185">Reference proteome</keyword>
<dbReference type="EMBL" id="JAEUBG010005612">
    <property type="protein sequence ID" value="KAH3673598.1"/>
    <property type="molecule type" value="Genomic_DNA"/>
</dbReference>
<accession>A0A9P8PK22</accession>
<dbReference type="AlphaFoldDB" id="A0A9P8PK22"/>
<feature type="region of interest" description="Disordered" evidence="1">
    <location>
        <begin position="65"/>
        <end position="105"/>
    </location>
</feature>
<protein>
    <submittedName>
        <fullName evidence="2">Uncharacterized protein</fullName>
    </submittedName>
</protein>
<dbReference type="OrthoDB" id="66510at2759"/>
<reference evidence="2" key="1">
    <citation type="journal article" date="2021" name="Open Biol.">
        <title>Shared evolutionary footprints suggest mitochondrial oxidative damage underlies multiple complex I losses in fungi.</title>
        <authorList>
            <person name="Schikora-Tamarit M.A."/>
            <person name="Marcet-Houben M."/>
            <person name="Nosek J."/>
            <person name="Gabaldon T."/>
        </authorList>
    </citation>
    <scope>NUCLEOTIDE SEQUENCE</scope>
    <source>
        <strain evidence="2">CBS2887</strain>
    </source>
</reference>
<evidence type="ECO:0000313" key="2">
    <source>
        <dbReference type="EMBL" id="KAH3673598.1"/>
    </source>
</evidence>